<sequence>MWPRKAELVESDVAVLDGLPVTTPVRTIRDLLDRRIDASHIATIIRQAVDTGQVDWDDLVQQIGPFARNNGVQPGDGTELLRQLLAQDELAMHRFAMRTSELDALPPG</sequence>
<keyword evidence="2" id="KW-1185">Reference proteome</keyword>
<protein>
    <submittedName>
        <fullName evidence="1">Uncharacterized protein</fullName>
    </submittedName>
</protein>
<name>A0A0N9I2V3_9PSEU</name>
<reference evidence="1 2" key="1">
    <citation type="submission" date="2015-07" db="EMBL/GenBank/DDBJ databases">
        <title>Genome sequencing of Kibdelosporangium phytohabitans.</title>
        <authorList>
            <person name="Qin S."/>
            <person name="Xing K."/>
        </authorList>
    </citation>
    <scope>NUCLEOTIDE SEQUENCE [LARGE SCALE GENOMIC DNA]</scope>
    <source>
        <strain evidence="1 2">KLBMP1111</strain>
    </source>
</reference>
<accession>A0A0N9I2V3</accession>
<dbReference type="EMBL" id="CP012752">
    <property type="protein sequence ID" value="ALG12995.1"/>
    <property type="molecule type" value="Genomic_DNA"/>
</dbReference>
<organism evidence="1 2">
    <name type="scientific">Kibdelosporangium phytohabitans</name>
    <dbReference type="NCBI Taxonomy" id="860235"/>
    <lineage>
        <taxon>Bacteria</taxon>
        <taxon>Bacillati</taxon>
        <taxon>Actinomycetota</taxon>
        <taxon>Actinomycetes</taxon>
        <taxon>Pseudonocardiales</taxon>
        <taxon>Pseudonocardiaceae</taxon>
        <taxon>Kibdelosporangium</taxon>
    </lineage>
</organism>
<dbReference type="AlphaFoldDB" id="A0A0N9I2V3"/>
<proteinExistence type="predicted"/>
<evidence type="ECO:0000313" key="1">
    <source>
        <dbReference type="EMBL" id="ALG12995.1"/>
    </source>
</evidence>
<evidence type="ECO:0000313" key="2">
    <source>
        <dbReference type="Proteomes" id="UP000063699"/>
    </source>
</evidence>
<dbReference type="KEGG" id="kphy:AOZ06_44555"/>
<dbReference type="Proteomes" id="UP000063699">
    <property type="component" value="Chromosome"/>
</dbReference>
<gene>
    <name evidence="1" type="ORF">AOZ06_44555</name>
</gene>